<dbReference type="AlphaFoldDB" id="A0A2K3KE83"/>
<evidence type="ECO:0000313" key="1">
    <source>
        <dbReference type="EMBL" id="PNX64596.1"/>
    </source>
</evidence>
<dbReference type="EMBL" id="ASHM01093420">
    <property type="protein sequence ID" value="PNX64596.1"/>
    <property type="molecule type" value="Genomic_DNA"/>
</dbReference>
<name>A0A2K3KE83_TRIPR</name>
<reference evidence="1 2" key="1">
    <citation type="journal article" date="2014" name="Am. J. Bot.">
        <title>Genome assembly and annotation for red clover (Trifolium pratense; Fabaceae).</title>
        <authorList>
            <person name="Istvanek J."/>
            <person name="Jaros M."/>
            <person name="Krenek A."/>
            <person name="Repkova J."/>
        </authorList>
    </citation>
    <scope>NUCLEOTIDE SEQUENCE [LARGE SCALE GENOMIC DNA]</scope>
    <source>
        <strain evidence="2">cv. Tatra</strain>
        <tissue evidence="1">Young leaves</tissue>
    </source>
</reference>
<gene>
    <name evidence="1" type="ORF">L195_g054099</name>
</gene>
<protein>
    <submittedName>
        <fullName evidence="1">Uncharacterized protein</fullName>
    </submittedName>
</protein>
<comment type="caution">
    <text evidence="1">The sequence shown here is derived from an EMBL/GenBank/DDBJ whole genome shotgun (WGS) entry which is preliminary data.</text>
</comment>
<reference evidence="1 2" key="2">
    <citation type="journal article" date="2017" name="Front. Plant Sci.">
        <title>Gene Classification and Mining of Molecular Markers Useful in Red Clover (Trifolium pratense) Breeding.</title>
        <authorList>
            <person name="Istvanek J."/>
            <person name="Dluhosova J."/>
            <person name="Dluhos P."/>
            <person name="Patkova L."/>
            <person name="Nedelnik J."/>
            <person name="Repkova J."/>
        </authorList>
    </citation>
    <scope>NUCLEOTIDE SEQUENCE [LARGE SCALE GENOMIC DNA]</scope>
    <source>
        <strain evidence="2">cv. Tatra</strain>
        <tissue evidence="1">Young leaves</tissue>
    </source>
</reference>
<proteinExistence type="predicted"/>
<sequence>PGPSRDGPELRDGLLPSDIGRLVFGPKFLGGSDSQYKGFVEGVTMKRVVKTVEFDKELQGAVEDIVVGGSPFFGDLQWSMTSLPIMF</sequence>
<organism evidence="1 2">
    <name type="scientific">Trifolium pratense</name>
    <name type="common">Red clover</name>
    <dbReference type="NCBI Taxonomy" id="57577"/>
    <lineage>
        <taxon>Eukaryota</taxon>
        <taxon>Viridiplantae</taxon>
        <taxon>Streptophyta</taxon>
        <taxon>Embryophyta</taxon>
        <taxon>Tracheophyta</taxon>
        <taxon>Spermatophyta</taxon>
        <taxon>Magnoliopsida</taxon>
        <taxon>eudicotyledons</taxon>
        <taxon>Gunneridae</taxon>
        <taxon>Pentapetalae</taxon>
        <taxon>rosids</taxon>
        <taxon>fabids</taxon>
        <taxon>Fabales</taxon>
        <taxon>Fabaceae</taxon>
        <taxon>Papilionoideae</taxon>
        <taxon>50 kb inversion clade</taxon>
        <taxon>NPAAA clade</taxon>
        <taxon>Hologalegina</taxon>
        <taxon>IRL clade</taxon>
        <taxon>Trifolieae</taxon>
        <taxon>Trifolium</taxon>
    </lineage>
</organism>
<accession>A0A2K3KE83</accession>
<dbReference type="Proteomes" id="UP000236291">
    <property type="component" value="Unassembled WGS sequence"/>
</dbReference>
<feature type="non-terminal residue" evidence="1">
    <location>
        <position position="1"/>
    </location>
</feature>
<evidence type="ECO:0000313" key="2">
    <source>
        <dbReference type="Proteomes" id="UP000236291"/>
    </source>
</evidence>